<feature type="compositionally biased region" description="Basic and acidic residues" evidence="1">
    <location>
        <begin position="24"/>
        <end position="36"/>
    </location>
</feature>
<accession>A0A9D1HZ22</accession>
<organism evidence="2 3">
    <name type="scientific">Candidatus Allocopromorpha excrementigallinarum</name>
    <dbReference type="NCBI Taxonomy" id="2840742"/>
    <lineage>
        <taxon>Bacteria</taxon>
        <taxon>Bacillati</taxon>
        <taxon>Bacillota</taxon>
        <taxon>Clostridia</taxon>
        <taxon>Eubacteriales</taxon>
        <taxon>Eubacteriaceae</taxon>
        <taxon>Eubacteriaceae incertae sedis</taxon>
        <taxon>Candidatus Allocopromorpha</taxon>
    </lineage>
</organism>
<dbReference type="Proteomes" id="UP000824090">
    <property type="component" value="Unassembled WGS sequence"/>
</dbReference>
<feature type="region of interest" description="Disordered" evidence="1">
    <location>
        <begin position="1"/>
        <end position="75"/>
    </location>
</feature>
<evidence type="ECO:0000313" key="2">
    <source>
        <dbReference type="EMBL" id="HIU25159.1"/>
    </source>
</evidence>
<protein>
    <submittedName>
        <fullName evidence="2">Uncharacterized protein</fullName>
    </submittedName>
</protein>
<evidence type="ECO:0000256" key="1">
    <source>
        <dbReference type="SAM" id="MobiDB-lite"/>
    </source>
</evidence>
<gene>
    <name evidence="2" type="ORF">IAC50_01510</name>
</gene>
<feature type="compositionally biased region" description="Basic and acidic residues" evidence="1">
    <location>
        <begin position="1"/>
        <end position="14"/>
    </location>
</feature>
<reference evidence="2" key="2">
    <citation type="journal article" date="2021" name="PeerJ">
        <title>Extensive microbial diversity within the chicken gut microbiome revealed by metagenomics and culture.</title>
        <authorList>
            <person name="Gilroy R."/>
            <person name="Ravi A."/>
            <person name="Getino M."/>
            <person name="Pursley I."/>
            <person name="Horton D.L."/>
            <person name="Alikhan N.F."/>
            <person name="Baker D."/>
            <person name="Gharbi K."/>
            <person name="Hall N."/>
            <person name="Watson M."/>
            <person name="Adriaenssens E.M."/>
            <person name="Foster-Nyarko E."/>
            <person name="Jarju S."/>
            <person name="Secka A."/>
            <person name="Antonio M."/>
            <person name="Oren A."/>
            <person name="Chaudhuri R.R."/>
            <person name="La Ragione R."/>
            <person name="Hildebrand F."/>
            <person name="Pallen M.J."/>
        </authorList>
    </citation>
    <scope>NUCLEOTIDE SEQUENCE</scope>
    <source>
        <strain evidence="2">ChiHcec3-6078</strain>
    </source>
</reference>
<evidence type="ECO:0000313" key="3">
    <source>
        <dbReference type="Proteomes" id="UP000824090"/>
    </source>
</evidence>
<comment type="caution">
    <text evidence="2">The sequence shown here is derived from an EMBL/GenBank/DDBJ whole genome shotgun (WGS) entry which is preliminary data.</text>
</comment>
<proteinExistence type="predicted"/>
<feature type="compositionally biased region" description="Basic residues" evidence="1">
    <location>
        <begin position="56"/>
        <end position="66"/>
    </location>
</feature>
<name>A0A9D1HZ22_9FIRM</name>
<dbReference type="AlphaFoldDB" id="A0A9D1HZ22"/>
<sequence>MKEGDSTRNDKDGTKIIPVGSYSDDPREGRAPKVEKGQSGNFKKTTGHQDEERRSDRRKRKEKIRKQSTTSEVKR</sequence>
<dbReference type="EMBL" id="DVMP01000034">
    <property type="protein sequence ID" value="HIU25159.1"/>
    <property type="molecule type" value="Genomic_DNA"/>
</dbReference>
<reference evidence="2" key="1">
    <citation type="submission" date="2020-10" db="EMBL/GenBank/DDBJ databases">
        <authorList>
            <person name="Gilroy R."/>
        </authorList>
    </citation>
    <scope>NUCLEOTIDE SEQUENCE</scope>
    <source>
        <strain evidence="2">ChiHcec3-6078</strain>
    </source>
</reference>